<keyword evidence="3 5" id="KW-0378">Hydrolase</keyword>
<proteinExistence type="inferred from homology"/>
<name>A0A7G9WLH1_9FIRM</name>
<dbReference type="PANTHER" id="PTHR43817:SF1">
    <property type="entry name" value="HYDROLASE, FAMILY 43, PUTATIVE (AFU_ORTHOLOGUE AFUA_3G01660)-RELATED"/>
    <property type="match status" value="1"/>
</dbReference>
<gene>
    <name evidence="5" type="ORF">H6X83_13010</name>
</gene>
<comment type="similarity">
    <text evidence="1">Belongs to the glycosyl hydrolase 43 family.</text>
</comment>
<keyword evidence="2" id="KW-0732">Signal</keyword>
<dbReference type="GO" id="GO:0004553">
    <property type="term" value="F:hydrolase activity, hydrolyzing O-glycosyl compounds"/>
    <property type="evidence" value="ECO:0007669"/>
    <property type="project" value="InterPro"/>
</dbReference>
<protein>
    <submittedName>
        <fullName evidence="5">Family 43 glycosylhydrolase</fullName>
    </submittedName>
</protein>
<dbReference type="Proteomes" id="UP000516046">
    <property type="component" value="Chromosome"/>
</dbReference>
<accession>A0A7G9WLH1</accession>
<sequence length="154" mass="17434">MKKKKQNRIKKASLLVKIKGPVALRHGSDIFVTYAAALIDYTYCVGVIRAKAGTDLLHPNSWENQNYPLLHSLSMPDQIGGGHNSFVKDEYGNDILMIHAIPLQHYCSDSTDMRRYPAFRTVHWDAQGTPRLDMTPERELNPCFAEIKASVHVK</sequence>
<evidence type="ECO:0000256" key="3">
    <source>
        <dbReference type="ARBA" id="ARBA00022801"/>
    </source>
</evidence>
<dbReference type="RefSeq" id="WP_212508591.1">
    <property type="nucleotide sequence ID" value="NZ_CP060696.1"/>
</dbReference>
<evidence type="ECO:0000256" key="2">
    <source>
        <dbReference type="ARBA" id="ARBA00022729"/>
    </source>
</evidence>
<dbReference type="InterPro" id="IPR006710">
    <property type="entry name" value="Glyco_hydro_43"/>
</dbReference>
<evidence type="ECO:0000313" key="6">
    <source>
        <dbReference type="Proteomes" id="UP000516046"/>
    </source>
</evidence>
<dbReference type="AlphaFoldDB" id="A0A7G9WLH1"/>
<dbReference type="Gene3D" id="2.115.10.20">
    <property type="entry name" value="Glycosyl hydrolase domain, family 43"/>
    <property type="match status" value="1"/>
</dbReference>
<dbReference type="KEGG" id="caml:H6X83_13010"/>
<reference evidence="5 6" key="1">
    <citation type="submission" date="2020-08" db="EMBL/GenBank/DDBJ databases">
        <authorList>
            <person name="Ren C."/>
            <person name="Gu Y."/>
            <person name="Xu Y."/>
        </authorList>
    </citation>
    <scope>NUCLEOTIDE SEQUENCE [LARGE SCALE GENOMIC DNA]</scope>
    <source>
        <strain evidence="5 6">LBM18003</strain>
    </source>
</reference>
<dbReference type="SUPFAM" id="SSF75005">
    <property type="entry name" value="Arabinanase/levansucrase/invertase"/>
    <property type="match status" value="1"/>
</dbReference>
<organism evidence="5 6">
    <name type="scientific">Caproicibacterium amylolyticum</name>
    <dbReference type="NCBI Taxonomy" id="2766537"/>
    <lineage>
        <taxon>Bacteria</taxon>
        <taxon>Bacillati</taxon>
        <taxon>Bacillota</taxon>
        <taxon>Clostridia</taxon>
        <taxon>Eubacteriales</taxon>
        <taxon>Oscillospiraceae</taxon>
        <taxon>Caproicibacterium</taxon>
    </lineage>
</organism>
<dbReference type="EMBL" id="CP060696">
    <property type="protein sequence ID" value="QNO19533.1"/>
    <property type="molecule type" value="Genomic_DNA"/>
</dbReference>
<evidence type="ECO:0000313" key="5">
    <source>
        <dbReference type="EMBL" id="QNO19533.1"/>
    </source>
</evidence>
<dbReference type="GO" id="GO:0005975">
    <property type="term" value="P:carbohydrate metabolic process"/>
    <property type="evidence" value="ECO:0007669"/>
    <property type="project" value="InterPro"/>
</dbReference>
<dbReference type="Pfam" id="PF04616">
    <property type="entry name" value="Glyco_hydro_43"/>
    <property type="match status" value="1"/>
</dbReference>
<evidence type="ECO:0000256" key="1">
    <source>
        <dbReference type="ARBA" id="ARBA00009865"/>
    </source>
</evidence>
<evidence type="ECO:0000256" key="4">
    <source>
        <dbReference type="ARBA" id="ARBA00023295"/>
    </source>
</evidence>
<keyword evidence="6" id="KW-1185">Reference proteome</keyword>
<dbReference type="InterPro" id="IPR023296">
    <property type="entry name" value="Glyco_hydro_beta-prop_sf"/>
</dbReference>
<keyword evidence="4" id="KW-0326">Glycosidase</keyword>
<dbReference type="PANTHER" id="PTHR43817">
    <property type="entry name" value="GLYCOSYL HYDROLASE"/>
    <property type="match status" value="1"/>
</dbReference>